<name>A0A4Y4DS07_GLUUR</name>
<dbReference type="PANTHER" id="PTHR42110">
    <property type="entry name" value="L-ASPARAGINASE, PUTATIVE (AFU_ORTHOLOGUE AFUA_3G11890)-RELATED"/>
    <property type="match status" value="1"/>
</dbReference>
<comment type="caution">
    <text evidence="1">The sequence shown here is derived from an EMBL/GenBank/DDBJ whole genome shotgun (WGS) entry which is preliminary data.</text>
</comment>
<evidence type="ECO:0000313" key="2">
    <source>
        <dbReference type="Proteomes" id="UP000316612"/>
    </source>
</evidence>
<proteinExistence type="predicted"/>
<dbReference type="PANTHER" id="PTHR42110:SF1">
    <property type="entry name" value="L-ASPARAGINASE, PUTATIVE (AFU_ORTHOLOGUE AFUA_3G11890)-RELATED"/>
    <property type="match status" value="1"/>
</dbReference>
<dbReference type="AlphaFoldDB" id="A0A4Y4DS07"/>
<dbReference type="InterPro" id="IPR010349">
    <property type="entry name" value="Asparaginase_II"/>
</dbReference>
<reference evidence="1 2" key="1">
    <citation type="submission" date="2019-06" db="EMBL/GenBank/DDBJ databases">
        <title>Whole genome shotgun sequence of Glutamicibacter uratoxydans NBRC 15515.</title>
        <authorList>
            <person name="Hosoyama A."/>
            <person name="Uohara A."/>
            <person name="Ohji S."/>
            <person name="Ichikawa N."/>
        </authorList>
    </citation>
    <scope>NUCLEOTIDE SEQUENCE [LARGE SCALE GENOMIC DNA]</scope>
    <source>
        <strain evidence="1 2">NBRC 15515</strain>
    </source>
</reference>
<dbReference type="OrthoDB" id="9780674at2"/>
<dbReference type="Pfam" id="PF06089">
    <property type="entry name" value="Asparaginase_II"/>
    <property type="match status" value="1"/>
</dbReference>
<dbReference type="Proteomes" id="UP000316612">
    <property type="component" value="Unassembled WGS sequence"/>
</dbReference>
<dbReference type="RefSeq" id="WP_141362219.1">
    <property type="nucleotide sequence ID" value="NZ_BAAAJL010000001.1"/>
</dbReference>
<accession>A0A4Y4DS07</accession>
<keyword evidence="2" id="KW-1185">Reference proteome</keyword>
<protein>
    <submittedName>
        <fullName evidence="1">Asparaginase</fullName>
    </submittedName>
</protein>
<evidence type="ECO:0000313" key="1">
    <source>
        <dbReference type="EMBL" id="GED05291.1"/>
    </source>
</evidence>
<sequence length="324" mass="33693">MHPALDIADCAELVRVTRNSIIESRHLGIAVVLGPDGEQLAAFGNPQALVFPRSALKPFQAIGSLRAGAKLSDEATALACASHVGTRQHQELAASMLAQAGRSQEDLQCPLSWPGDAKTRQQMISGNEPKNHLAFNCSGKHAAFLNAAIALDQDPHTYLDPAGAVQASALAAMEEFCGPIRFLGTDGCGAPAPQMSLHSLASGFHRLVASEDAHALQVASAIRRHPWAIRGPGSPNTLVAERTGIIAKLGAEGVLAMAAPSGHSVAVKMLDGSQRGTDLLALGLLASFGALEPEDHNWLVDQLTPEAATAGAKAAGLELKGIDF</sequence>
<gene>
    <name evidence="1" type="primary">ansA_2</name>
    <name evidence="1" type="ORF">AUR04nite_08230</name>
</gene>
<dbReference type="EMBL" id="BJNY01000004">
    <property type="protein sequence ID" value="GED05291.1"/>
    <property type="molecule type" value="Genomic_DNA"/>
</dbReference>
<organism evidence="1 2">
    <name type="scientific">Glutamicibacter uratoxydans</name>
    <name type="common">Arthrobacter uratoxydans</name>
    <dbReference type="NCBI Taxonomy" id="43667"/>
    <lineage>
        <taxon>Bacteria</taxon>
        <taxon>Bacillati</taxon>
        <taxon>Actinomycetota</taxon>
        <taxon>Actinomycetes</taxon>
        <taxon>Micrococcales</taxon>
        <taxon>Micrococcaceae</taxon>
        <taxon>Glutamicibacter</taxon>
    </lineage>
</organism>